<dbReference type="OrthoDB" id="408303at2759"/>
<keyword evidence="2" id="KW-1185">Reference proteome</keyword>
<dbReference type="AlphaFoldDB" id="A0A4Z2HS05"/>
<protein>
    <submittedName>
        <fullName evidence="1">Uncharacterized protein</fullName>
    </submittedName>
</protein>
<organism evidence="1 2">
    <name type="scientific">Liparis tanakae</name>
    <name type="common">Tanaka's snailfish</name>
    <dbReference type="NCBI Taxonomy" id="230148"/>
    <lineage>
        <taxon>Eukaryota</taxon>
        <taxon>Metazoa</taxon>
        <taxon>Chordata</taxon>
        <taxon>Craniata</taxon>
        <taxon>Vertebrata</taxon>
        <taxon>Euteleostomi</taxon>
        <taxon>Actinopterygii</taxon>
        <taxon>Neopterygii</taxon>
        <taxon>Teleostei</taxon>
        <taxon>Neoteleostei</taxon>
        <taxon>Acanthomorphata</taxon>
        <taxon>Eupercaria</taxon>
        <taxon>Perciformes</taxon>
        <taxon>Cottioidei</taxon>
        <taxon>Cottales</taxon>
        <taxon>Liparidae</taxon>
        <taxon>Liparis</taxon>
    </lineage>
</organism>
<evidence type="ECO:0000313" key="2">
    <source>
        <dbReference type="Proteomes" id="UP000314294"/>
    </source>
</evidence>
<name>A0A4Z2HS05_9TELE</name>
<reference evidence="1 2" key="1">
    <citation type="submission" date="2019-03" db="EMBL/GenBank/DDBJ databases">
        <title>First draft genome of Liparis tanakae, snailfish: a comprehensive survey of snailfish specific genes.</title>
        <authorList>
            <person name="Kim W."/>
            <person name="Song I."/>
            <person name="Jeong J.-H."/>
            <person name="Kim D."/>
            <person name="Kim S."/>
            <person name="Ryu S."/>
            <person name="Song J.Y."/>
            <person name="Lee S.K."/>
        </authorList>
    </citation>
    <scope>NUCLEOTIDE SEQUENCE [LARGE SCALE GENOMIC DNA]</scope>
    <source>
        <tissue evidence="1">Muscle</tissue>
    </source>
</reference>
<comment type="caution">
    <text evidence="1">The sequence shown here is derived from an EMBL/GenBank/DDBJ whole genome shotgun (WGS) entry which is preliminary data.</text>
</comment>
<dbReference type="Proteomes" id="UP000314294">
    <property type="component" value="Unassembled WGS sequence"/>
</dbReference>
<dbReference type="EMBL" id="SRLO01000195">
    <property type="protein sequence ID" value="TNN68095.1"/>
    <property type="molecule type" value="Genomic_DNA"/>
</dbReference>
<evidence type="ECO:0000313" key="1">
    <source>
        <dbReference type="EMBL" id="TNN68095.1"/>
    </source>
</evidence>
<gene>
    <name evidence="1" type="ORF">EYF80_021740</name>
</gene>
<sequence length="119" mass="13402">MDVEQLRFAGKFKRDVSDLLERVHPWDRARLLPSGLHFTSEPVPLPGPEASLLQAEQHSARLHHEHQGEQLAGAQHLTCRVMRRTQCQQSGIVCCACAPEVLCVYVLTCSKSALWCEEK</sequence>
<proteinExistence type="predicted"/>
<accession>A0A4Z2HS05</accession>